<feature type="repeat" description="TPR" evidence="3">
    <location>
        <begin position="589"/>
        <end position="622"/>
    </location>
</feature>
<evidence type="ECO:0000256" key="1">
    <source>
        <dbReference type="ARBA" id="ARBA00022737"/>
    </source>
</evidence>
<dbReference type="Pfam" id="PF13174">
    <property type="entry name" value="TPR_6"/>
    <property type="match status" value="1"/>
</dbReference>
<organism evidence="5 6">
    <name type="scientific">Adineta steineri</name>
    <dbReference type="NCBI Taxonomy" id="433720"/>
    <lineage>
        <taxon>Eukaryota</taxon>
        <taxon>Metazoa</taxon>
        <taxon>Spiralia</taxon>
        <taxon>Gnathifera</taxon>
        <taxon>Rotifera</taxon>
        <taxon>Eurotatoria</taxon>
        <taxon>Bdelloidea</taxon>
        <taxon>Adinetida</taxon>
        <taxon>Adinetidae</taxon>
        <taxon>Adineta</taxon>
    </lineage>
</organism>
<evidence type="ECO:0000256" key="4">
    <source>
        <dbReference type="SAM" id="MobiDB-lite"/>
    </source>
</evidence>
<accession>A0A815IAV4</accession>
<dbReference type="AlphaFoldDB" id="A0A815IAV4"/>
<feature type="repeat" description="TPR" evidence="3">
    <location>
        <begin position="799"/>
        <end position="832"/>
    </location>
</feature>
<feature type="repeat" description="TPR" evidence="3">
    <location>
        <begin position="631"/>
        <end position="664"/>
    </location>
</feature>
<dbReference type="PRINTS" id="PR00381">
    <property type="entry name" value="KINESINLIGHT"/>
</dbReference>
<evidence type="ECO:0000313" key="5">
    <source>
        <dbReference type="EMBL" id="CAF1363635.1"/>
    </source>
</evidence>
<protein>
    <recommendedName>
        <fullName evidence="7">NAD(P)(+)--arginine ADP-ribosyltransferase</fullName>
    </recommendedName>
</protein>
<evidence type="ECO:0000256" key="3">
    <source>
        <dbReference type="PROSITE-ProRule" id="PRU00339"/>
    </source>
</evidence>
<dbReference type="Pfam" id="PF13424">
    <property type="entry name" value="TPR_12"/>
    <property type="match status" value="5"/>
</dbReference>
<dbReference type="PANTHER" id="PTHR45641:SF19">
    <property type="entry name" value="NEPHROCYSTIN-3"/>
    <property type="match status" value="1"/>
</dbReference>
<feature type="repeat" description="TPR" evidence="3">
    <location>
        <begin position="841"/>
        <end position="874"/>
    </location>
</feature>
<proteinExistence type="predicted"/>
<feature type="repeat" description="TPR" evidence="3">
    <location>
        <begin position="547"/>
        <end position="580"/>
    </location>
</feature>
<evidence type="ECO:0008006" key="7">
    <source>
        <dbReference type="Google" id="ProtNLM"/>
    </source>
</evidence>
<keyword evidence="2 3" id="KW-0802">TPR repeat</keyword>
<dbReference type="Gene3D" id="3.90.176.10">
    <property type="entry name" value="Toxin ADP-ribosyltransferase, Chain A, domain 1"/>
    <property type="match status" value="1"/>
</dbReference>
<dbReference type="Proteomes" id="UP000663891">
    <property type="component" value="Unassembled WGS sequence"/>
</dbReference>
<dbReference type="OrthoDB" id="626167at2759"/>
<dbReference type="Pfam" id="PF13176">
    <property type="entry name" value="TPR_7"/>
    <property type="match status" value="1"/>
</dbReference>
<gene>
    <name evidence="5" type="ORF">VCS650_LOCUS34456</name>
</gene>
<dbReference type="SUPFAM" id="SSF48452">
    <property type="entry name" value="TPR-like"/>
    <property type="match status" value="2"/>
</dbReference>
<dbReference type="SUPFAM" id="SSF56399">
    <property type="entry name" value="ADP-ribosylation"/>
    <property type="match status" value="1"/>
</dbReference>
<feature type="repeat" description="TPR" evidence="3">
    <location>
        <begin position="505"/>
        <end position="538"/>
    </location>
</feature>
<dbReference type="PROSITE" id="PS51996">
    <property type="entry name" value="TR_MART"/>
    <property type="match status" value="1"/>
</dbReference>
<feature type="repeat" description="TPR" evidence="3">
    <location>
        <begin position="715"/>
        <end position="748"/>
    </location>
</feature>
<comment type="caution">
    <text evidence="5">The sequence shown here is derived from an EMBL/GenBank/DDBJ whole genome shotgun (WGS) entry which is preliminary data.</text>
</comment>
<feature type="repeat" description="TPR" evidence="3">
    <location>
        <begin position="757"/>
        <end position="790"/>
    </location>
</feature>
<sequence length="979" mass="112200">MNNRKLRATNESDDAINKYPFPEDAEGRRRTNIQLMQNVLLIWLDSNIDETNNDCQNTITHLRRTINDTNTFTDGDQCFEFIQKISDKKACMIISGSLAQLIVPRVHNMPQIDSIFIFRDNEKHHEQWAKEWAKIKGIFTEITTICEALKKAAHQCEQNAIPMSFVRSDKKLDQLDPSFMYTQIIKEILLTINFEQKHMQDYIDGCRRDFVNNEEEMINIKRFENDYHKKTPVYWYTCNMFLYPMLNCALRFMNGDIITRMGFFIGDLHRQIAELHKEQYAGKTAADTFTLYRGQGLSKGDFEQMMKAKGGLVSFNNFLSTSENIKVSLGFAQDATNNPDQVGVLFIIQINPAQSTIPFASIADISAMKREKEVLFSMHSVFRIHDIKQMDGNNRLYEVNLTLTSDSDPELNKLTEYIRQESYPDAEGWYRLGSVLYKMGQFNKAAHIYQVLLDQTNHDENKAPIYGQLGLIKKAQGQYEEALPYYEKALEIQQQSLPPNHPDLATTYSNIGVVHDSMGNYPEALSFHEKALEIQQQALPPNHPDLATIYNNIGAVHSNMGNYPEALSYYEKALEIQQQSLPPNHPDLATTYNNIGLVHDSMGNYPEALSYYEKDLEISQQALPPNHPDLATTYNNIGAVHDSMGNYPEALSYYEKDLKISQQSLPPNHPDLATTYNNIGVVHDNMEHYTEALSSYEKALEIQQQSLPPNHPNLATTYNNIGVVHDNMEHYTEALSSYEKALEIRQQSLPRNHLDLAESYNNIGVVHENMENYPQALSYYKKALEIRQQSLSPDDLDLASSYSKIGGMHDSMDNYSKALSYYKKTLEIRQQSLPPNHSDLAESYNNVGEVHNSMGNFSEALSYYEKALEIRQQALPLNHCDMVYSYNNFGIVYENMVKYLDALAYYEKALEMQQQSLPPSDPDLAASYNNIGNVHKQMGNYVEARTCYTHAVQIAEQSLSSDHPDFQQYRENLEDVKNT</sequence>
<dbReference type="Gene3D" id="1.25.40.10">
    <property type="entry name" value="Tetratricopeptide repeat domain"/>
    <property type="match status" value="4"/>
</dbReference>
<dbReference type="Pfam" id="PF13374">
    <property type="entry name" value="TPR_10"/>
    <property type="match status" value="1"/>
</dbReference>
<dbReference type="EMBL" id="CAJNON010000724">
    <property type="protein sequence ID" value="CAF1363635.1"/>
    <property type="molecule type" value="Genomic_DNA"/>
</dbReference>
<feature type="repeat" description="TPR" evidence="3">
    <location>
        <begin position="883"/>
        <end position="916"/>
    </location>
</feature>
<feature type="repeat" description="TPR" evidence="3">
    <location>
        <begin position="426"/>
        <end position="459"/>
    </location>
</feature>
<dbReference type="PANTHER" id="PTHR45641">
    <property type="entry name" value="TETRATRICOPEPTIDE REPEAT PROTEIN (AFU_ORTHOLOGUE AFUA_6G03870)"/>
    <property type="match status" value="1"/>
</dbReference>
<name>A0A815IAV4_9BILA</name>
<dbReference type="InterPro" id="IPR011990">
    <property type="entry name" value="TPR-like_helical_dom_sf"/>
</dbReference>
<feature type="repeat" description="TPR" evidence="3">
    <location>
        <begin position="673"/>
        <end position="706"/>
    </location>
</feature>
<dbReference type="InterPro" id="IPR019734">
    <property type="entry name" value="TPR_rpt"/>
</dbReference>
<reference evidence="5" key="1">
    <citation type="submission" date="2021-02" db="EMBL/GenBank/DDBJ databases">
        <authorList>
            <person name="Nowell W R."/>
        </authorList>
    </citation>
    <scope>NUCLEOTIDE SEQUENCE</scope>
</reference>
<feature type="repeat" description="TPR" evidence="3">
    <location>
        <begin position="463"/>
        <end position="496"/>
    </location>
</feature>
<feature type="region of interest" description="Disordered" evidence="4">
    <location>
        <begin position="1"/>
        <end position="22"/>
    </location>
</feature>
<dbReference type="PROSITE" id="PS50293">
    <property type="entry name" value="TPR_REGION"/>
    <property type="match status" value="7"/>
</dbReference>
<dbReference type="SMART" id="SM00028">
    <property type="entry name" value="TPR"/>
    <property type="match status" value="13"/>
</dbReference>
<evidence type="ECO:0000313" key="6">
    <source>
        <dbReference type="Proteomes" id="UP000663891"/>
    </source>
</evidence>
<dbReference type="PROSITE" id="PS50005">
    <property type="entry name" value="TPR"/>
    <property type="match status" value="13"/>
</dbReference>
<evidence type="ECO:0000256" key="2">
    <source>
        <dbReference type="ARBA" id="ARBA00022803"/>
    </source>
</evidence>
<keyword evidence="1" id="KW-0677">Repeat</keyword>
<feature type="repeat" description="TPR" evidence="3">
    <location>
        <begin position="925"/>
        <end position="958"/>
    </location>
</feature>